<dbReference type="HAMAP" id="MF_00530">
    <property type="entry name" value="ATP_synth_epsil_bac"/>
    <property type="match status" value="1"/>
</dbReference>
<feature type="region of interest" description="Disordered" evidence="14">
    <location>
        <begin position="176"/>
        <end position="247"/>
    </location>
</feature>
<dbReference type="Gene3D" id="6.10.140.880">
    <property type="match status" value="1"/>
</dbReference>
<evidence type="ECO:0000256" key="6">
    <source>
        <dbReference type="ARBA" id="ARBA00022792"/>
    </source>
</evidence>
<feature type="compositionally biased region" description="Basic and acidic residues" evidence="14">
    <location>
        <begin position="731"/>
        <end position="740"/>
    </location>
</feature>
<dbReference type="GO" id="GO:0046933">
    <property type="term" value="F:proton-transporting ATP synthase activity, rotational mechanism"/>
    <property type="evidence" value="ECO:0007669"/>
    <property type="project" value="InterPro"/>
</dbReference>
<feature type="domain" description="F1F0-ATP synthase subunit delta C-terminal" evidence="16">
    <location>
        <begin position="132"/>
        <end position="172"/>
    </location>
</feature>
<dbReference type="Pfam" id="PF21334">
    <property type="entry name" value="ATPD_C_fung"/>
    <property type="match status" value="1"/>
</dbReference>
<evidence type="ECO:0000256" key="2">
    <source>
        <dbReference type="ARBA" id="ARBA00005712"/>
    </source>
</evidence>
<keyword evidence="4" id="KW-0813">Transport</keyword>
<dbReference type="InterPro" id="IPR036771">
    <property type="entry name" value="ATPsynth_dsu/esu_N"/>
</dbReference>
<evidence type="ECO:0000256" key="12">
    <source>
        <dbReference type="ARBA" id="ARBA00023310"/>
    </source>
</evidence>
<dbReference type="FunFam" id="2.60.15.10:FF:000003">
    <property type="entry name" value="ATP synthase subunit delta, mitochondrial"/>
    <property type="match status" value="1"/>
</dbReference>
<protein>
    <recommendedName>
        <fullName evidence="3">ATP synthase subunit delta, mitochondrial</fullName>
    </recommendedName>
    <alternativeName>
        <fullName evidence="13">F-ATPase delta subunit</fullName>
    </alternativeName>
</protein>
<feature type="region of interest" description="Disordered" evidence="14">
    <location>
        <begin position="302"/>
        <end position="378"/>
    </location>
</feature>
<evidence type="ECO:0000256" key="11">
    <source>
        <dbReference type="ARBA" id="ARBA00023196"/>
    </source>
</evidence>
<dbReference type="Pfam" id="PF02823">
    <property type="entry name" value="ATP-synt_DE_N"/>
    <property type="match status" value="1"/>
</dbReference>
<dbReference type="Gene3D" id="2.60.15.10">
    <property type="entry name" value="F0F1 ATP synthase delta/epsilon subunit, N-terminal"/>
    <property type="match status" value="1"/>
</dbReference>
<dbReference type="EMBL" id="PXXK01000056">
    <property type="protein sequence ID" value="RFN52910.1"/>
    <property type="molecule type" value="Genomic_DNA"/>
</dbReference>
<evidence type="ECO:0000259" key="15">
    <source>
        <dbReference type="Pfam" id="PF02823"/>
    </source>
</evidence>
<evidence type="ECO:0000256" key="1">
    <source>
        <dbReference type="ARBA" id="ARBA00004273"/>
    </source>
</evidence>
<keyword evidence="18" id="KW-1185">Reference proteome</keyword>
<evidence type="ECO:0000313" key="18">
    <source>
        <dbReference type="Proteomes" id="UP000265631"/>
    </source>
</evidence>
<feature type="region of interest" description="Disordered" evidence="14">
    <location>
        <begin position="579"/>
        <end position="795"/>
    </location>
</feature>
<name>A0A395MYX9_9HYPO</name>
<feature type="region of interest" description="Disordered" evidence="14">
    <location>
        <begin position="851"/>
        <end position="882"/>
    </location>
</feature>
<evidence type="ECO:0000259" key="16">
    <source>
        <dbReference type="Pfam" id="PF21334"/>
    </source>
</evidence>
<keyword evidence="6" id="KW-0999">Mitochondrion inner membrane</keyword>
<evidence type="ECO:0000256" key="10">
    <source>
        <dbReference type="ARBA" id="ARBA00023136"/>
    </source>
</evidence>
<evidence type="ECO:0000256" key="13">
    <source>
        <dbReference type="ARBA" id="ARBA00031669"/>
    </source>
</evidence>
<keyword evidence="7" id="KW-0809">Transit peptide</keyword>
<evidence type="ECO:0000256" key="9">
    <source>
        <dbReference type="ARBA" id="ARBA00023128"/>
    </source>
</evidence>
<dbReference type="PANTHER" id="PTHR13822">
    <property type="entry name" value="ATP SYNTHASE DELTA/EPSILON CHAIN"/>
    <property type="match status" value="1"/>
</dbReference>
<evidence type="ECO:0000256" key="4">
    <source>
        <dbReference type="ARBA" id="ARBA00022448"/>
    </source>
</evidence>
<reference evidence="17 18" key="1">
    <citation type="journal article" date="2018" name="PLoS Pathog.">
        <title>Evolution of structural diversity of trichothecenes, a family of toxins produced by plant pathogenic and entomopathogenic fungi.</title>
        <authorList>
            <person name="Proctor R.H."/>
            <person name="McCormick S.P."/>
            <person name="Kim H.S."/>
            <person name="Cardoza R.E."/>
            <person name="Stanley A.M."/>
            <person name="Lindo L."/>
            <person name="Kelly A."/>
            <person name="Brown D.W."/>
            <person name="Lee T."/>
            <person name="Vaughan M.M."/>
            <person name="Alexander N.J."/>
            <person name="Busman M."/>
            <person name="Gutierrez S."/>
        </authorList>
    </citation>
    <scope>NUCLEOTIDE SEQUENCE [LARGE SCALE GENOMIC DNA]</scope>
    <source>
        <strain evidence="17 18">NRRL 13405</strain>
    </source>
</reference>
<gene>
    <name evidence="17" type="ORF">FIE12Z_2834</name>
</gene>
<dbReference type="AlphaFoldDB" id="A0A395MYX9"/>
<accession>A0A395MYX9</accession>
<feature type="domain" description="ATP synthase F1 complex delta/epsilon subunit N-terminal" evidence="15">
    <location>
        <begin position="46"/>
        <end position="118"/>
    </location>
</feature>
<evidence type="ECO:0000256" key="5">
    <source>
        <dbReference type="ARBA" id="ARBA00022781"/>
    </source>
</evidence>
<feature type="compositionally biased region" description="Basic and acidic residues" evidence="14">
    <location>
        <begin position="851"/>
        <end position="869"/>
    </location>
</feature>
<feature type="compositionally biased region" description="Basic and acidic residues" evidence="14">
    <location>
        <begin position="616"/>
        <end position="642"/>
    </location>
</feature>
<feature type="compositionally biased region" description="Polar residues" evidence="14">
    <location>
        <begin position="347"/>
        <end position="356"/>
    </location>
</feature>
<feature type="compositionally biased region" description="Basic and acidic residues" evidence="14">
    <location>
        <begin position="318"/>
        <end position="327"/>
    </location>
</feature>
<keyword evidence="10" id="KW-0472">Membrane</keyword>
<organism evidence="17 18">
    <name type="scientific">Fusarium flagelliforme</name>
    <dbReference type="NCBI Taxonomy" id="2675880"/>
    <lineage>
        <taxon>Eukaryota</taxon>
        <taxon>Fungi</taxon>
        <taxon>Dikarya</taxon>
        <taxon>Ascomycota</taxon>
        <taxon>Pezizomycotina</taxon>
        <taxon>Sordariomycetes</taxon>
        <taxon>Hypocreomycetidae</taxon>
        <taxon>Hypocreales</taxon>
        <taxon>Nectriaceae</taxon>
        <taxon>Fusarium</taxon>
        <taxon>Fusarium incarnatum-equiseti species complex</taxon>
    </lineage>
</organism>
<evidence type="ECO:0000256" key="8">
    <source>
        <dbReference type="ARBA" id="ARBA00023065"/>
    </source>
</evidence>
<dbReference type="STRING" id="2594813.A0A395MYX9"/>
<proteinExistence type="inferred from homology"/>
<dbReference type="InterPro" id="IPR020546">
    <property type="entry name" value="ATP_synth_F1_dsu/esu_N"/>
</dbReference>
<evidence type="ECO:0000256" key="7">
    <source>
        <dbReference type="ARBA" id="ARBA00022946"/>
    </source>
</evidence>
<dbReference type="Proteomes" id="UP000265631">
    <property type="component" value="Unassembled WGS sequence"/>
</dbReference>
<evidence type="ECO:0000313" key="17">
    <source>
        <dbReference type="EMBL" id="RFN52910.1"/>
    </source>
</evidence>
<dbReference type="PANTHER" id="PTHR13822:SF7">
    <property type="entry name" value="ATP SYNTHASE SUBUNIT DELTA, MITOCHONDRIAL"/>
    <property type="match status" value="1"/>
</dbReference>
<comment type="caution">
    <text evidence="17">The sequence shown here is derived from an EMBL/GenBank/DDBJ whole genome shotgun (WGS) entry which is preliminary data.</text>
</comment>
<dbReference type="GO" id="GO:0005743">
    <property type="term" value="C:mitochondrial inner membrane"/>
    <property type="evidence" value="ECO:0007669"/>
    <property type="project" value="UniProtKB-SubCell"/>
</dbReference>
<keyword evidence="12" id="KW-0066">ATP synthesis</keyword>
<dbReference type="GO" id="GO:0045259">
    <property type="term" value="C:proton-transporting ATP synthase complex"/>
    <property type="evidence" value="ECO:0007669"/>
    <property type="project" value="UniProtKB-KW"/>
</dbReference>
<dbReference type="CDD" id="cd12152">
    <property type="entry name" value="F1-ATPase_delta"/>
    <property type="match status" value="1"/>
</dbReference>
<comment type="subcellular location">
    <subcellularLocation>
        <location evidence="1">Mitochondrion inner membrane</location>
    </subcellularLocation>
</comment>
<dbReference type="SUPFAM" id="SSF51344">
    <property type="entry name" value="Epsilon subunit of F1F0-ATP synthase N-terminal domain"/>
    <property type="match status" value="1"/>
</dbReference>
<evidence type="ECO:0000256" key="3">
    <source>
        <dbReference type="ARBA" id="ARBA00016960"/>
    </source>
</evidence>
<keyword evidence="9" id="KW-0496">Mitochondrion</keyword>
<keyword evidence="5" id="KW-0375">Hydrogen ion transport</keyword>
<evidence type="ECO:0000256" key="14">
    <source>
        <dbReference type="SAM" id="MobiDB-lite"/>
    </source>
</evidence>
<keyword evidence="11" id="KW-0139">CF(1)</keyword>
<comment type="similarity">
    <text evidence="2">Belongs to the ATPase epsilon chain family.</text>
</comment>
<dbReference type="InterPro" id="IPR048938">
    <property type="entry name" value="ATPD_C_fung"/>
</dbReference>
<dbReference type="InterPro" id="IPR001469">
    <property type="entry name" value="ATP_synth_F1_dsu/esu"/>
</dbReference>
<keyword evidence="8" id="KW-0406">Ion transport</keyword>
<sequence length="988" mass="109574">MNSFRIARAALRARPAAIRVPLQRRTYAEAVPDKARPETPDPATIKLSLALPHQSIYKSHDVVQVNIPAESGEMGVLANHVPSIEQLKPGLVEVVEESAGSKQFFLSGGFATVQPNSVLSINAVEGYPLEDFSAEAIRNQIAEAQKVANGSGSEQDIAEAKIELEVLETLQAHGQRATNGIKNHASRDSDRRRASSNLPVRNHQRPSVVRGPKGRVPSSRPSVTGFKPPIRQASIRQSQLPRYSAGTDLLPPDSLLTSYLASSDPSRTVSTTEKCQDALDILEQYGTIPGKVPGHRVPKFSAQYEGPHHTHSIPELPTDTHEEHALSERSQPTRATLSAARRRKTSRIVSEPQSPTTPRPTGLKSRLRPKDNQETLKTAPKKTIAVPTEISGSVKNNPFFMADKGTIKKPSEPAITARSVQVERKPKHSDCVPDRLLSESPRASHVQEECSDPSCRATHTGHHPPRHSIGCATRRSQGALVVEGNELDMIDEDKDKHEAKHAPSETKSPPRNKLQMKIDQLYHHEQDLHHSKHIMEHLAAGVKTLPTSTAEEKPPLEPDGRSRMGNYIMRVHSQPIFDHNLSRDETVTVGTESTKHSLSREPAVPSEIVSKPLNLNEHKGDQQPSPKSHEPHVNTQDNDAHWIRPSLGSHNQTYNVQEDHSRSLTSQPTGGKPILAPKTPNKELGTSRQVDGRIAPQAQNTPLPDKTDGANPSSDQLDEPVPGAHMLRKTIPRDESEKPNAEPPNISSWRTQLRKVDRSPEQPPSQRLTPSHVEDWRRELSSVNNRTPDKAKKEDCINCNPNQYISPQAENSFQDIAEVELQKKQHEKSAAVDSPVPRLKVTDIELSLARQGDKEEMIKQQEIPDKEAEASNNSDDPAREGSVMSTVIHDPTPMMPFNHMCAWRARYMDLKSQVDQLGDESSHTLPKKRAEGVGTLYTHNHTDVDIEGLTVVMHFKGQDDLVINTDLSEGLQEYRRQQERGDTRQHKS</sequence>